<dbReference type="InterPro" id="IPR017896">
    <property type="entry name" value="4Fe4S_Fe-S-bd"/>
</dbReference>
<evidence type="ECO:0000256" key="1">
    <source>
        <dbReference type="ARBA" id="ARBA00022448"/>
    </source>
</evidence>
<dbReference type="eggNOG" id="COG0437">
    <property type="taxonomic scope" value="Bacteria"/>
</dbReference>
<feature type="transmembrane region" description="Helical" evidence="8">
    <location>
        <begin position="12"/>
        <end position="32"/>
    </location>
</feature>
<keyword evidence="1" id="KW-0813">Transport</keyword>
<evidence type="ECO:0000256" key="7">
    <source>
        <dbReference type="SAM" id="MobiDB-lite"/>
    </source>
</evidence>
<evidence type="ECO:0000313" key="10">
    <source>
        <dbReference type="EMBL" id="GAF01847.1"/>
    </source>
</evidence>
<dbReference type="CDD" id="cd16373">
    <property type="entry name" value="DMSOR_beta_like"/>
    <property type="match status" value="1"/>
</dbReference>
<keyword evidence="6" id="KW-0411">Iron-sulfur</keyword>
<evidence type="ECO:0000256" key="5">
    <source>
        <dbReference type="ARBA" id="ARBA00023004"/>
    </source>
</evidence>
<feature type="region of interest" description="Disordered" evidence="7">
    <location>
        <begin position="324"/>
        <end position="363"/>
    </location>
</feature>
<keyword evidence="8" id="KW-1133">Transmembrane helix</keyword>
<dbReference type="GO" id="GO:0051539">
    <property type="term" value="F:4 iron, 4 sulfur cluster binding"/>
    <property type="evidence" value="ECO:0007669"/>
    <property type="project" value="UniProtKB-KW"/>
</dbReference>
<keyword evidence="8" id="KW-0812">Transmembrane</keyword>
<name>W7Y1K1_9BACT</name>
<dbReference type="RefSeq" id="WP_052343279.1">
    <property type="nucleotide sequence ID" value="NZ_BAMD01000003.1"/>
</dbReference>
<dbReference type="PROSITE" id="PS00198">
    <property type="entry name" value="4FE4S_FER_1"/>
    <property type="match status" value="2"/>
</dbReference>
<dbReference type="InterPro" id="IPR051684">
    <property type="entry name" value="Electron_Trans/Redox"/>
</dbReference>
<dbReference type="OrthoDB" id="9810688at2"/>
<feature type="domain" description="4Fe-4S ferredoxin-type" evidence="9">
    <location>
        <begin position="228"/>
        <end position="257"/>
    </location>
</feature>
<sequence length="540" mass="60219">MHYSILKKTRIIVALLFFSLTLFSFIDMYEFMPEAWTSNIIFIQFAPSVLRFIQVLSLSAGGFIVVILLSFLLGRVYCSTICPLGILQDMFTFVARKRNKKKVFLKFKKAYPYVRYVLLSIAIASFIAGSSLLINLLDPYSNAGRIFTYLVKPVFVWINNVVAGILQEQKIYSFHIIELFQTSWAITSYVLLFLLSIAYLSYKRGRLFCNLICPVGTLLGLISKNALIKVRLSTDSCTKCGKCASACKSECIDLKNQVIDYSRCVACYNCLPVCKDNAIRYSLPSKNNTSKINLIKGEKKMDRRGALTTLLAITASTTILAQHGRGHEHGKGHQHGKGKGGFGHRPPYKLSKREHPVTPPGTKSTERFNSLCTACGLCISACPTNVLQPAIMEYGLIGFMQPHMNYAHAGFCNFDCTRCSDICPTGAILPLPIEEKQLTQLGKAVFVKRNCVVHRDGTDCGACSEHCPTKAVTMVPYRDGLVIPEVNQDLCIGCGACEHPCPVDYPHKAIYVEGNTIHQMAQKPKEEKGQYKPLEEDFPF</sequence>
<evidence type="ECO:0000256" key="8">
    <source>
        <dbReference type="SAM" id="Phobius"/>
    </source>
</evidence>
<evidence type="ECO:0000313" key="11">
    <source>
        <dbReference type="Proteomes" id="UP000019402"/>
    </source>
</evidence>
<keyword evidence="2" id="KW-0004">4Fe-4S</keyword>
<keyword evidence="8" id="KW-0472">Membrane</keyword>
<dbReference type="AlphaFoldDB" id="W7Y1K1"/>
<feature type="domain" description="4Fe-4S ferredoxin-type" evidence="9">
    <location>
        <begin position="363"/>
        <end position="392"/>
    </location>
</feature>
<evidence type="ECO:0000259" key="9">
    <source>
        <dbReference type="PROSITE" id="PS51379"/>
    </source>
</evidence>
<evidence type="ECO:0000256" key="4">
    <source>
        <dbReference type="ARBA" id="ARBA00022982"/>
    </source>
</evidence>
<feature type="domain" description="4Fe-4S ferredoxin-type" evidence="9">
    <location>
        <begin position="258"/>
        <end position="284"/>
    </location>
</feature>
<dbReference type="GO" id="GO:0005886">
    <property type="term" value="C:plasma membrane"/>
    <property type="evidence" value="ECO:0007669"/>
    <property type="project" value="TreeGrafter"/>
</dbReference>
<keyword evidence="11" id="KW-1185">Reference proteome</keyword>
<dbReference type="Pfam" id="PF12838">
    <property type="entry name" value="Fer4_7"/>
    <property type="match status" value="1"/>
</dbReference>
<dbReference type="GO" id="GO:0046872">
    <property type="term" value="F:metal ion binding"/>
    <property type="evidence" value="ECO:0007669"/>
    <property type="project" value="UniProtKB-KW"/>
</dbReference>
<comment type="caution">
    <text evidence="10">The sequence shown here is derived from an EMBL/GenBank/DDBJ whole genome shotgun (WGS) entry which is preliminary data.</text>
</comment>
<feature type="domain" description="4Fe-4S ferredoxin-type" evidence="9">
    <location>
        <begin position="482"/>
        <end position="511"/>
    </location>
</feature>
<dbReference type="Pfam" id="PF12801">
    <property type="entry name" value="Fer4_5"/>
    <property type="match status" value="2"/>
</dbReference>
<feature type="transmembrane region" description="Helical" evidence="8">
    <location>
        <begin position="146"/>
        <end position="167"/>
    </location>
</feature>
<organism evidence="10 11">
    <name type="scientific">Saccharicrinis fermentans DSM 9555 = JCM 21142</name>
    <dbReference type="NCBI Taxonomy" id="869213"/>
    <lineage>
        <taxon>Bacteria</taxon>
        <taxon>Pseudomonadati</taxon>
        <taxon>Bacteroidota</taxon>
        <taxon>Bacteroidia</taxon>
        <taxon>Marinilabiliales</taxon>
        <taxon>Marinilabiliaceae</taxon>
        <taxon>Saccharicrinis</taxon>
    </lineage>
</organism>
<protein>
    <submittedName>
        <fullName evidence="10">Putative electron transport protein YccM</fullName>
    </submittedName>
</protein>
<dbReference type="Pfam" id="PF00037">
    <property type="entry name" value="Fer4"/>
    <property type="match status" value="1"/>
</dbReference>
<keyword evidence="4" id="KW-0249">Electron transport</keyword>
<dbReference type="EMBL" id="BAMD01000003">
    <property type="protein sequence ID" value="GAF01847.1"/>
    <property type="molecule type" value="Genomic_DNA"/>
</dbReference>
<gene>
    <name evidence="10" type="ORF">JCM21142_466</name>
</gene>
<dbReference type="Proteomes" id="UP000019402">
    <property type="component" value="Unassembled WGS sequence"/>
</dbReference>
<dbReference type="PROSITE" id="PS51379">
    <property type="entry name" value="4FE4S_FER_2"/>
    <property type="match status" value="6"/>
</dbReference>
<feature type="transmembrane region" description="Helical" evidence="8">
    <location>
        <begin position="52"/>
        <end position="73"/>
    </location>
</feature>
<proteinExistence type="predicted"/>
<evidence type="ECO:0000256" key="2">
    <source>
        <dbReference type="ARBA" id="ARBA00022485"/>
    </source>
</evidence>
<keyword evidence="5" id="KW-0408">Iron</keyword>
<accession>W7Y1K1</accession>
<dbReference type="PANTHER" id="PTHR30176:SF3">
    <property type="entry name" value="FERREDOXIN-TYPE PROTEIN NAPH"/>
    <property type="match status" value="1"/>
</dbReference>
<dbReference type="eggNOG" id="COG0348">
    <property type="taxonomic scope" value="Bacteria"/>
</dbReference>
<feature type="domain" description="4Fe-4S ferredoxin-type" evidence="9">
    <location>
        <begin position="448"/>
        <end position="477"/>
    </location>
</feature>
<dbReference type="Gene3D" id="3.30.70.20">
    <property type="match status" value="3"/>
</dbReference>
<feature type="transmembrane region" description="Helical" evidence="8">
    <location>
        <begin position="113"/>
        <end position="134"/>
    </location>
</feature>
<feature type="transmembrane region" description="Helical" evidence="8">
    <location>
        <begin position="179"/>
        <end position="199"/>
    </location>
</feature>
<dbReference type="SUPFAM" id="SSF54862">
    <property type="entry name" value="4Fe-4S ferredoxins"/>
    <property type="match status" value="2"/>
</dbReference>
<keyword evidence="3" id="KW-0479">Metal-binding</keyword>
<dbReference type="STRING" id="869213.GCA_000517085_03540"/>
<evidence type="ECO:0000256" key="6">
    <source>
        <dbReference type="ARBA" id="ARBA00023014"/>
    </source>
</evidence>
<dbReference type="InterPro" id="IPR017900">
    <property type="entry name" value="4Fe4S_Fe_S_CS"/>
</dbReference>
<evidence type="ECO:0000256" key="3">
    <source>
        <dbReference type="ARBA" id="ARBA00022723"/>
    </source>
</evidence>
<feature type="domain" description="4Fe-4S ferredoxin-type" evidence="9">
    <location>
        <begin position="400"/>
        <end position="433"/>
    </location>
</feature>
<reference evidence="10 11" key="1">
    <citation type="journal article" date="2014" name="Genome Announc.">
        <title>Draft Genome Sequence of Cytophaga fermentans JCM 21142T, a Facultative Anaerobe Isolated from Marine Mud.</title>
        <authorList>
            <person name="Starns D."/>
            <person name="Oshima K."/>
            <person name="Suda W."/>
            <person name="Iino T."/>
            <person name="Yuki M."/>
            <person name="Inoue J."/>
            <person name="Kitamura K."/>
            <person name="Iida T."/>
            <person name="Darby A."/>
            <person name="Hattori M."/>
            <person name="Ohkuma M."/>
        </authorList>
    </citation>
    <scope>NUCLEOTIDE SEQUENCE [LARGE SCALE GENOMIC DNA]</scope>
    <source>
        <strain evidence="10 11">JCM 21142</strain>
    </source>
</reference>
<dbReference type="PANTHER" id="PTHR30176">
    <property type="entry name" value="FERREDOXIN-TYPE PROTEIN NAPH"/>
    <property type="match status" value="1"/>
</dbReference>